<dbReference type="OMA" id="PVDYHPG"/>
<protein>
    <submittedName>
        <fullName evidence="2">Uncharacterized protein</fullName>
    </submittedName>
</protein>
<dbReference type="OrthoDB" id="6625923at2759"/>
<organism evidence="2 3">
    <name type="scientific">Trachipleistophora hominis</name>
    <name type="common">Microsporidian parasite</name>
    <dbReference type="NCBI Taxonomy" id="72359"/>
    <lineage>
        <taxon>Eukaryota</taxon>
        <taxon>Fungi</taxon>
        <taxon>Fungi incertae sedis</taxon>
        <taxon>Microsporidia</taxon>
        <taxon>Pleistophoridae</taxon>
        <taxon>Trachipleistophora</taxon>
    </lineage>
</organism>
<feature type="compositionally biased region" description="Basic and acidic residues" evidence="1">
    <location>
        <begin position="252"/>
        <end position="284"/>
    </location>
</feature>
<feature type="compositionally biased region" description="Low complexity" evidence="1">
    <location>
        <begin position="217"/>
        <end position="230"/>
    </location>
</feature>
<dbReference type="Proteomes" id="UP000011185">
    <property type="component" value="Unassembled WGS sequence"/>
</dbReference>
<dbReference type="InParanoid" id="L7JR33"/>
<proteinExistence type="predicted"/>
<gene>
    <name evidence="2" type="ORF">THOM_3177</name>
</gene>
<keyword evidence="3" id="KW-1185">Reference proteome</keyword>
<feature type="region of interest" description="Disordered" evidence="1">
    <location>
        <begin position="250"/>
        <end position="310"/>
    </location>
</feature>
<feature type="region of interest" description="Disordered" evidence="1">
    <location>
        <begin position="205"/>
        <end position="230"/>
    </location>
</feature>
<accession>L7JR33</accession>
<feature type="compositionally biased region" description="Basic and acidic residues" evidence="1">
    <location>
        <begin position="292"/>
        <end position="302"/>
    </location>
</feature>
<dbReference type="AlphaFoldDB" id="L7JR33"/>
<dbReference type="EMBL" id="JH994098">
    <property type="protein sequence ID" value="ELQ73899.1"/>
    <property type="molecule type" value="Genomic_DNA"/>
</dbReference>
<dbReference type="VEuPathDB" id="MicrosporidiaDB:THOM_3177"/>
<evidence type="ECO:0000313" key="2">
    <source>
        <dbReference type="EMBL" id="ELQ73899.1"/>
    </source>
</evidence>
<name>L7JR33_TRAHO</name>
<reference evidence="2 3" key="1">
    <citation type="journal article" date="2012" name="PLoS Pathog.">
        <title>The genome of the obligate intracellular parasite Trachipleistophora hominis: new insights into microsporidian genome dynamics and reductive evolution.</title>
        <authorList>
            <person name="Heinz E."/>
            <person name="Williams T.A."/>
            <person name="Nakjang S."/>
            <person name="Noel C.J."/>
            <person name="Swan D.C."/>
            <person name="Goldberg A.V."/>
            <person name="Harris S.R."/>
            <person name="Weinmaier T."/>
            <person name="Markert S."/>
            <person name="Becher D."/>
            <person name="Bernhardt J."/>
            <person name="Dagan T."/>
            <person name="Hacker C."/>
            <person name="Lucocq J.M."/>
            <person name="Schweder T."/>
            <person name="Rattei T."/>
            <person name="Hall N."/>
            <person name="Hirt R.P."/>
            <person name="Embley T.M."/>
        </authorList>
    </citation>
    <scope>NUCLEOTIDE SEQUENCE [LARGE SCALE GENOMIC DNA]</scope>
</reference>
<dbReference type="HOGENOM" id="CLU_750454_0_0_1"/>
<evidence type="ECO:0000313" key="3">
    <source>
        <dbReference type="Proteomes" id="UP000011185"/>
    </source>
</evidence>
<evidence type="ECO:0000256" key="1">
    <source>
        <dbReference type="SAM" id="MobiDB-lite"/>
    </source>
</evidence>
<sequence>MLLYLVPFIHTFMDDCNDLANPAPPVDYHPGLNTMKEVENILKNDKDITASPVKVVKEKVAETEAIDPTTGEVVSVLENVGDKTGDFLKNVGSKLKDAKESLEENVSSTIKSVIDDAAKKVSEVKDDYVKKTEELGEKAKDIIDREVLTKMNEGEITRNLEEKETEALGGIKGLIDRADELLNGKLKENVNVVEKTSTAADGEVTTTETVTHPGGKTETVTHSDGTTTDTVKVKHPEERTVVTVNDDTGTVHTDKVIESPDKTSADKTPSDKPKETIEKKKETLPDGTKTTTEVHKKEEPPKETTTAVNGVHTDTLLDKLQKLRDKFKKHADLDVQMNSVGDDVYYPKIETLIYELAGLERDMEKMKGG</sequence>